<dbReference type="RefSeq" id="WP_044672948.1">
    <property type="nucleotide sequence ID" value="NZ_CEFF01000053.1"/>
</dbReference>
<feature type="transmembrane region" description="Helical" evidence="1">
    <location>
        <begin position="27"/>
        <end position="49"/>
    </location>
</feature>
<name>A0A0Z8CXB9_STRSU</name>
<evidence type="ECO:0000313" key="3">
    <source>
        <dbReference type="Proteomes" id="UP000072618"/>
    </source>
</evidence>
<gene>
    <name evidence="2" type="ORF">ERS132394_00221</name>
</gene>
<dbReference type="Proteomes" id="UP000072618">
    <property type="component" value="Unassembled WGS sequence"/>
</dbReference>
<proteinExistence type="predicted"/>
<dbReference type="EMBL" id="FIGJ01000002">
    <property type="protein sequence ID" value="CYU33238.1"/>
    <property type="molecule type" value="Genomic_DNA"/>
</dbReference>
<dbReference type="AlphaFoldDB" id="A0A0Z8CXB9"/>
<organism evidence="2 3">
    <name type="scientific">Streptococcus suis</name>
    <dbReference type="NCBI Taxonomy" id="1307"/>
    <lineage>
        <taxon>Bacteria</taxon>
        <taxon>Bacillati</taxon>
        <taxon>Bacillota</taxon>
        <taxon>Bacilli</taxon>
        <taxon>Lactobacillales</taxon>
        <taxon>Streptococcaceae</taxon>
        <taxon>Streptococcus</taxon>
    </lineage>
</organism>
<reference evidence="2 3" key="1">
    <citation type="submission" date="2016-02" db="EMBL/GenBank/DDBJ databases">
        <authorList>
            <consortium name="Pathogen Informatics"/>
        </authorList>
    </citation>
    <scope>NUCLEOTIDE SEQUENCE [LARGE SCALE GENOMIC DNA]</scope>
    <source>
        <strain evidence="2 3">LSS32</strain>
    </source>
</reference>
<sequence>MTMMEKLDKKYQEVETAYDSSPFAMKFLVWVGVALTLTTLGSVLVPAIYSAGQDFGEFLYSVFG</sequence>
<protein>
    <submittedName>
        <fullName evidence="2">Uncharacterized protein</fullName>
    </submittedName>
</protein>
<keyword evidence="1" id="KW-0472">Membrane</keyword>
<evidence type="ECO:0000313" key="2">
    <source>
        <dbReference type="EMBL" id="CYU33238.1"/>
    </source>
</evidence>
<evidence type="ECO:0000256" key="1">
    <source>
        <dbReference type="SAM" id="Phobius"/>
    </source>
</evidence>
<accession>A0A0Z8CXB9</accession>
<keyword evidence="1" id="KW-1133">Transmembrane helix</keyword>
<keyword evidence="1" id="KW-0812">Transmembrane</keyword>